<dbReference type="PANTHER" id="PTHR24104">
    <property type="entry name" value="E3 UBIQUITIN-PROTEIN LIGASE NHLRC1-RELATED"/>
    <property type="match status" value="1"/>
</dbReference>
<feature type="repeat" description="NHL" evidence="2">
    <location>
        <begin position="209"/>
        <end position="247"/>
    </location>
</feature>
<evidence type="ECO:0000256" key="1">
    <source>
        <dbReference type="ARBA" id="ARBA00022737"/>
    </source>
</evidence>
<dbReference type="EMBL" id="CAJNOR010000472">
    <property type="protein sequence ID" value="CAF0924619.1"/>
    <property type="molecule type" value="Genomic_DNA"/>
</dbReference>
<dbReference type="OrthoDB" id="10003088at2759"/>
<evidence type="ECO:0000313" key="6">
    <source>
        <dbReference type="Proteomes" id="UP000663828"/>
    </source>
</evidence>
<accession>A0A814MCR3</accession>
<dbReference type="Gene3D" id="2.120.10.30">
    <property type="entry name" value="TolB, C-terminal domain"/>
    <property type="match status" value="2"/>
</dbReference>
<keyword evidence="6" id="KW-1185">Reference proteome</keyword>
<dbReference type="InterPro" id="IPR001258">
    <property type="entry name" value="NHL_repeat"/>
</dbReference>
<dbReference type="Pfam" id="PF01436">
    <property type="entry name" value="NHL"/>
    <property type="match status" value="2"/>
</dbReference>
<dbReference type="CDD" id="cd05819">
    <property type="entry name" value="NHL"/>
    <property type="match status" value="1"/>
</dbReference>
<dbReference type="PROSITE" id="PS51125">
    <property type="entry name" value="NHL"/>
    <property type="match status" value="2"/>
</dbReference>
<dbReference type="PANTHER" id="PTHR24104:SF25">
    <property type="entry name" value="PROTEIN LIN-41"/>
    <property type="match status" value="1"/>
</dbReference>
<keyword evidence="1" id="KW-0677">Repeat</keyword>
<dbReference type="Proteomes" id="UP000663852">
    <property type="component" value="Unassembled WGS sequence"/>
</dbReference>
<evidence type="ECO:0000313" key="5">
    <source>
        <dbReference type="EMBL" id="CAF1077446.1"/>
    </source>
</evidence>
<evidence type="ECO:0000256" key="2">
    <source>
        <dbReference type="PROSITE-ProRule" id="PRU00504"/>
    </source>
</evidence>
<dbReference type="GO" id="GO:0008270">
    <property type="term" value="F:zinc ion binding"/>
    <property type="evidence" value="ECO:0007669"/>
    <property type="project" value="UniProtKB-KW"/>
</dbReference>
<dbReference type="SUPFAM" id="SSF75011">
    <property type="entry name" value="3-carboxy-cis,cis-mucoante lactonizing enzyme"/>
    <property type="match status" value="1"/>
</dbReference>
<dbReference type="Proteomes" id="UP000663828">
    <property type="component" value="Unassembled WGS sequence"/>
</dbReference>
<proteinExistence type="predicted"/>
<keyword evidence="3" id="KW-0175">Coiled coil</keyword>
<dbReference type="AlphaFoldDB" id="A0A814MCR3"/>
<reference evidence="5" key="1">
    <citation type="submission" date="2021-02" db="EMBL/GenBank/DDBJ databases">
        <authorList>
            <person name="Nowell W R."/>
        </authorList>
    </citation>
    <scope>NUCLEOTIDE SEQUENCE</scope>
</reference>
<gene>
    <name evidence="5" type="ORF">EDS130_LOCUS18771</name>
    <name evidence="4" type="ORF">XAT740_LOCUS9231</name>
</gene>
<comment type="caution">
    <text evidence="5">The sequence shown here is derived from an EMBL/GenBank/DDBJ whole genome shotgun (WGS) entry which is preliminary data.</text>
</comment>
<organism evidence="5 7">
    <name type="scientific">Adineta ricciae</name>
    <name type="common">Rotifer</name>
    <dbReference type="NCBI Taxonomy" id="249248"/>
    <lineage>
        <taxon>Eukaryota</taxon>
        <taxon>Metazoa</taxon>
        <taxon>Spiralia</taxon>
        <taxon>Gnathifera</taxon>
        <taxon>Rotifera</taxon>
        <taxon>Eurotatoria</taxon>
        <taxon>Bdelloidea</taxon>
        <taxon>Adinetida</taxon>
        <taxon>Adinetidae</taxon>
        <taxon>Adineta</taxon>
    </lineage>
</organism>
<evidence type="ECO:0000256" key="3">
    <source>
        <dbReference type="SAM" id="Coils"/>
    </source>
</evidence>
<name>A0A814MCR3_ADIRI</name>
<protein>
    <submittedName>
        <fullName evidence="5">Uncharacterized protein</fullName>
    </submittedName>
</protein>
<dbReference type="CDD" id="cd19757">
    <property type="entry name" value="Bbox1"/>
    <property type="match status" value="1"/>
</dbReference>
<evidence type="ECO:0000313" key="4">
    <source>
        <dbReference type="EMBL" id="CAF0924619.1"/>
    </source>
</evidence>
<sequence length="493" mass="55461">MASAVASNRCSICEKNAAMCNCVGCQAFFCIKHFNEHRQQLSLQYDQDVIEPCDRLVEQINQAQNSNDTSLEHFVTIDQWEASTMDIVKRTANRAREQLTRLLKDEKELLRKQFDRLTQEIRRQREEDEFAEEDIKRFRAKINKLQQALQQSVQPNNINVIASQIGQLDWNRLIYVEKQPEKILPRSTCIDFNAEWINDGLTVAGGNGRGEKLNQLNAPQGICVDNNDQSVYITDWCNHRIVRWKPNQTAGQIVAGGNEAGSGPNQLNNPLDVILDHERNSFIICDSGNKRIVRWPCRDAYSGQTIISNIDSRGLAIDDRGYLYVSDYTKNEVRRWQIGEVEGTLVAGGNGKGRALNQLNGPQGIFVDEDHSIYVSDMNNYRVMKWTDGAKEGTVVAGGQGKGDDLTQLSSPYGVVVDRLGTIYIVDCGCCRVVRWYNGSKTGSIVVGGNGCGDKRNQLNYPTGFAFDRFGNIYVSDNGNNRIQKFNIHSNSC</sequence>
<feature type="coiled-coil region" evidence="3">
    <location>
        <begin position="85"/>
        <end position="148"/>
    </location>
</feature>
<evidence type="ECO:0000313" key="7">
    <source>
        <dbReference type="Proteomes" id="UP000663852"/>
    </source>
</evidence>
<dbReference type="EMBL" id="CAJNOJ010000088">
    <property type="protein sequence ID" value="CAF1077446.1"/>
    <property type="molecule type" value="Genomic_DNA"/>
</dbReference>
<dbReference type="Gene3D" id="2.40.10.500">
    <property type="match status" value="1"/>
</dbReference>
<dbReference type="InterPro" id="IPR050952">
    <property type="entry name" value="TRIM-NHL_E3_ligases"/>
</dbReference>
<dbReference type="InterPro" id="IPR011042">
    <property type="entry name" value="6-blade_b-propeller_TolB-like"/>
</dbReference>
<feature type="repeat" description="NHL" evidence="2">
    <location>
        <begin position="452"/>
        <end position="489"/>
    </location>
</feature>